<sequence>MRPMLQNLPLMICVISLTGCSGKDGYFRDKSNDYVKEYTISPLSVPEGMNTKPLGSVMMIPPATVVDIELAEKFKVPRPDQRLKSKYSGDQYSVERRGDDVWIIASGSMNEVWLRLDDFFKYIKLPLVIQDTSKGFLETDWFNFGNADDYGVVSRAIGNMVGISDLELMEDRFQLEVRQGDEDSVSEIHIQHKGRSPVSSGDKPLSEPSSWDNLGERSQRMNEALASDMLVFLVGSKGGSSVSLLAQDLDADTNTELTLDGNGNPLLSIKGLPFGHSWLAIGDALSSAGITIVDRNQSIGIYYLSKDSEATIKSQGKPGFFARLFSSKKEKGVVEPEILHLRVSKFPDSIQVSVEKDLATSADKDQSQKLLELVRDNLKL</sequence>
<comment type="caution">
    <text evidence="2">The sequence shown here is derived from an EMBL/GenBank/DDBJ whole genome shotgun (WGS) entry which is preliminary data.</text>
</comment>
<evidence type="ECO:0000313" key="2">
    <source>
        <dbReference type="EMBL" id="MDP0588920.1"/>
    </source>
</evidence>
<proteinExistence type="predicted"/>
<evidence type="ECO:0000313" key="3">
    <source>
        <dbReference type="EMBL" id="MDP0590302.1"/>
    </source>
</evidence>
<name>A0AA90NTB8_9GAMM</name>
<dbReference type="InterPro" id="IPR010653">
    <property type="entry name" value="NlpB/DapX"/>
</dbReference>
<protein>
    <submittedName>
        <fullName evidence="2">Outer membrane protein assembly factor BamC</fullName>
    </submittedName>
</protein>
<dbReference type="EMBL" id="JASXSV010000008">
    <property type="protein sequence ID" value="MDP0588920.1"/>
    <property type="molecule type" value="Genomic_DNA"/>
</dbReference>
<dbReference type="Gene3D" id="3.30.310.170">
    <property type="entry name" value="Outer membrane protein assembly factor BamC"/>
    <property type="match status" value="1"/>
</dbReference>
<reference evidence="2" key="1">
    <citation type="submission" date="2023-06" db="EMBL/GenBank/DDBJ databases">
        <title>An intranuclear bacterial parasite of deep-sea mussels expresses apoptosis inhibitors acquired from its host.</title>
        <authorList>
            <person name="Gonzalez Porras M.A."/>
        </authorList>
    </citation>
    <scope>NUCLEOTIDE SEQUENCE</scope>
    <source>
        <strain evidence="2">IAP13</strain>
    </source>
</reference>
<dbReference type="Proteomes" id="UP001178148">
    <property type="component" value="Unassembled WGS sequence"/>
</dbReference>
<dbReference type="Pfam" id="PF06804">
    <property type="entry name" value="Lipoprotein_18"/>
    <property type="match status" value="1"/>
</dbReference>
<dbReference type="InterPro" id="IPR042268">
    <property type="entry name" value="BamC_C"/>
</dbReference>
<evidence type="ECO:0000313" key="4">
    <source>
        <dbReference type="Proteomes" id="UP001178148"/>
    </source>
</evidence>
<gene>
    <name evidence="2" type="primary">bamC</name>
    <name evidence="2" type="ORF">QS748_06905</name>
    <name evidence="3" type="ORF">QS748_14375</name>
</gene>
<keyword evidence="4" id="KW-1185">Reference proteome</keyword>
<accession>A0AA90NTB8</accession>
<feature type="region of interest" description="Disordered" evidence="1">
    <location>
        <begin position="184"/>
        <end position="214"/>
    </location>
</feature>
<dbReference type="EMBL" id="JASXSV010000041">
    <property type="protein sequence ID" value="MDP0590302.1"/>
    <property type="molecule type" value="Genomic_DNA"/>
</dbReference>
<dbReference type="PROSITE" id="PS51257">
    <property type="entry name" value="PROKAR_LIPOPROTEIN"/>
    <property type="match status" value="1"/>
</dbReference>
<evidence type="ECO:0000256" key="1">
    <source>
        <dbReference type="SAM" id="MobiDB-lite"/>
    </source>
</evidence>
<dbReference type="AlphaFoldDB" id="A0AA90NTB8"/>
<organism evidence="2 4">
    <name type="scientific">Candidatus Endonucleibacter bathymodioli</name>
    <dbReference type="NCBI Taxonomy" id="539814"/>
    <lineage>
        <taxon>Bacteria</taxon>
        <taxon>Pseudomonadati</taxon>
        <taxon>Pseudomonadota</taxon>
        <taxon>Gammaproteobacteria</taxon>
        <taxon>Oceanospirillales</taxon>
        <taxon>Endozoicomonadaceae</taxon>
        <taxon>Candidatus Endonucleibacter</taxon>
    </lineage>
</organism>